<dbReference type="Proteomes" id="UP000010094">
    <property type="component" value="Chromosome X"/>
</dbReference>
<evidence type="ECO:0000313" key="1">
    <source>
        <dbReference type="EMBL" id="AFN83902.1"/>
    </source>
</evidence>
<dbReference type="RefSeq" id="XP_009265399.1">
    <property type="nucleotide sequence ID" value="XM_009267124.1"/>
</dbReference>
<dbReference type="EMBL" id="CP003529">
    <property type="protein sequence ID" value="AFN83902.1"/>
    <property type="molecule type" value="Genomic_DNA"/>
</dbReference>
<gene>
    <name evidence="1" type="ordered locus">EROM_100860</name>
</gene>
<accession>I7ATT9</accession>
<dbReference type="GeneID" id="20564516"/>
<dbReference type="OrthoDB" id="2190224at2759"/>
<sequence length="304" mass="35863">MMSLISPINSLFEMEEIERDREAVRRMKKFDKETMEAAHSESLKSKRISYIPNLVSMSTSKHAKKSTKPGVLSLKIRSMSTRNILFAVSESFRNIDKKIIRKLERIKEELIKRDDLFECIVDHIESMDVIEDELFSWYPGLKTSDILSFFLDLMPNLLERYKKYFVKSLVLHQDPKKKILNVLRDRLHKNLQCFDIIERDLELFSKFSKNLSPEGRIITSSYWCEDDDKCEDALRLFPQLEDRVCLSPDVCVELFHPLSHAEVQINGRDLVVSFVQLNDLLTRNSRSLDFWMREGIVDKDWVYL</sequence>
<dbReference type="VEuPathDB" id="MicrosporidiaDB:EROM_100860"/>
<dbReference type="KEGG" id="ero:EROM_100860"/>
<organism evidence="1 2">
    <name type="scientific">Encephalitozoon romaleae (strain SJ-2008)</name>
    <name type="common">Microsporidian parasite</name>
    <dbReference type="NCBI Taxonomy" id="1178016"/>
    <lineage>
        <taxon>Eukaryota</taxon>
        <taxon>Fungi</taxon>
        <taxon>Fungi incertae sedis</taxon>
        <taxon>Microsporidia</taxon>
        <taxon>Unikaryonidae</taxon>
        <taxon>Encephalitozoon</taxon>
    </lineage>
</organism>
<keyword evidence="2" id="KW-1185">Reference proteome</keyword>
<dbReference type="AlphaFoldDB" id="I7ATT9"/>
<proteinExistence type="predicted"/>
<dbReference type="HOGENOM" id="CLU_847578_0_0_1"/>
<evidence type="ECO:0000313" key="2">
    <source>
        <dbReference type="Proteomes" id="UP000010094"/>
    </source>
</evidence>
<protein>
    <submittedName>
        <fullName evidence="1">Uncharacterized protein</fullName>
    </submittedName>
</protein>
<name>I7ATT9_ENCRO</name>
<reference evidence="1 2" key="1">
    <citation type="journal article" date="2012" name="Proc. Natl. Acad. Sci. U.S.A.">
        <title>Gain and loss of multiple functionally related, horizontally transferred genes in the reduced genomes of two microsporidian parasites.</title>
        <authorList>
            <person name="Pombert J.-F."/>
            <person name="Selman M."/>
            <person name="Burki F."/>
            <person name="Bardell F.T."/>
            <person name="Farinelli L."/>
            <person name="Solter L.F."/>
            <person name="Whitman D.W."/>
            <person name="Weiss L.M."/>
            <person name="Corradi N."/>
            <person name="Keeling P.J."/>
        </authorList>
    </citation>
    <scope>NUCLEOTIDE SEQUENCE [LARGE SCALE GENOMIC DNA]</scope>
    <source>
        <strain evidence="1 2">SJ-2008</strain>
    </source>
</reference>